<comment type="caution">
    <text evidence="1">The sequence shown here is derived from an EMBL/GenBank/DDBJ whole genome shotgun (WGS) entry which is preliminary data.</text>
</comment>
<sequence length="156" mass="17294">MALHKHLLSTSFFGSSHMSEGNQQGRRHRSLLVHIDMGSQVGSVNALGLKSCLDRHDGVFRKADGEIQRAHAVAPHHHHWVQGSGFLLPKDVGLKLANEGGSYKHGIPIGFPAYPVTKKLVVAGVARKELRFCNEQDWYFYDNMLLHNCSSTINLG</sequence>
<dbReference type="AlphaFoldDB" id="A0A426Z620"/>
<reference evidence="1 2" key="1">
    <citation type="journal article" date="2014" name="Agronomy (Basel)">
        <title>A Draft Genome Sequence for Ensete ventricosum, the Drought-Tolerant Tree Against Hunger.</title>
        <authorList>
            <person name="Harrison J."/>
            <person name="Moore K.A."/>
            <person name="Paszkiewicz K."/>
            <person name="Jones T."/>
            <person name="Grant M."/>
            <person name="Ambacheew D."/>
            <person name="Muzemil S."/>
            <person name="Studholme D.J."/>
        </authorList>
    </citation>
    <scope>NUCLEOTIDE SEQUENCE [LARGE SCALE GENOMIC DNA]</scope>
</reference>
<dbReference type="Proteomes" id="UP000287651">
    <property type="component" value="Unassembled WGS sequence"/>
</dbReference>
<name>A0A426Z620_ENSVE</name>
<evidence type="ECO:0000313" key="2">
    <source>
        <dbReference type="Proteomes" id="UP000287651"/>
    </source>
</evidence>
<protein>
    <submittedName>
        <fullName evidence="1">Uncharacterized protein</fullName>
    </submittedName>
</protein>
<proteinExistence type="predicted"/>
<dbReference type="EMBL" id="AMZH03008225">
    <property type="protein sequence ID" value="RRT59409.1"/>
    <property type="molecule type" value="Genomic_DNA"/>
</dbReference>
<accession>A0A426Z620</accession>
<gene>
    <name evidence="1" type="ORF">B296_00016061</name>
</gene>
<organism evidence="1 2">
    <name type="scientific">Ensete ventricosum</name>
    <name type="common">Abyssinian banana</name>
    <name type="synonym">Musa ensete</name>
    <dbReference type="NCBI Taxonomy" id="4639"/>
    <lineage>
        <taxon>Eukaryota</taxon>
        <taxon>Viridiplantae</taxon>
        <taxon>Streptophyta</taxon>
        <taxon>Embryophyta</taxon>
        <taxon>Tracheophyta</taxon>
        <taxon>Spermatophyta</taxon>
        <taxon>Magnoliopsida</taxon>
        <taxon>Liliopsida</taxon>
        <taxon>Zingiberales</taxon>
        <taxon>Musaceae</taxon>
        <taxon>Ensete</taxon>
    </lineage>
</organism>
<evidence type="ECO:0000313" key="1">
    <source>
        <dbReference type="EMBL" id="RRT59409.1"/>
    </source>
</evidence>